<evidence type="ECO:0008006" key="4">
    <source>
        <dbReference type="Google" id="ProtNLM"/>
    </source>
</evidence>
<keyword evidence="1" id="KW-1133">Transmembrane helix</keyword>
<dbReference type="EnsemblMetazoa" id="PPA33284.1">
    <property type="protein sequence ID" value="PPA33284.1"/>
    <property type="gene ID" value="WBGene00206144"/>
</dbReference>
<evidence type="ECO:0000313" key="3">
    <source>
        <dbReference type="Proteomes" id="UP000005239"/>
    </source>
</evidence>
<protein>
    <recommendedName>
        <fullName evidence="4">G protein-coupled receptor</fullName>
    </recommendedName>
</protein>
<dbReference type="InterPro" id="IPR050920">
    <property type="entry name" value="Nematode_rcpt-like_delta"/>
</dbReference>
<feature type="transmembrane region" description="Helical" evidence="1">
    <location>
        <begin position="79"/>
        <end position="98"/>
    </location>
</feature>
<feature type="transmembrane region" description="Helical" evidence="1">
    <location>
        <begin position="14"/>
        <end position="36"/>
    </location>
</feature>
<organism evidence="2 3">
    <name type="scientific">Pristionchus pacificus</name>
    <name type="common">Parasitic nematode worm</name>
    <dbReference type="NCBI Taxonomy" id="54126"/>
    <lineage>
        <taxon>Eukaryota</taxon>
        <taxon>Metazoa</taxon>
        <taxon>Ecdysozoa</taxon>
        <taxon>Nematoda</taxon>
        <taxon>Chromadorea</taxon>
        <taxon>Rhabditida</taxon>
        <taxon>Rhabditina</taxon>
        <taxon>Diplogasteromorpha</taxon>
        <taxon>Diplogasteroidea</taxon>
        <taxon>Neodiplogasteridae</taxon>
        <taxon>Pristionchus</taxon>
    </lineage>
</organism>
<name>A0A8R1YMN8_PRIPA</name>
<dbReference type="Proteomes" id="UP000005239">
    <property type="component" value="Unassembled WGS sequence"/>
</dbReference>
<sequence>MEVNAKEESSSGGALHVTLTAQSGLLLATSFAYRLWVLKTAANKKPTANIENCSKFSLGILAALMIFKSDRTEEPAALLIYLVVYPITFSLDFPFGTYSRTSSCFPRRLLAEIGGLSYSDRQGHHQIYRSLRAQMMLPLASVSASSLWFLDVFGIMTSLFAFVSPLINIYFIPPYRKYLKVVITGHTRVMVKVSGSTQQSESKI</sequence>
<keyword evidence="1" id="KW-0812">Transmembrane</keyword>
<dbReference type="PANTHER" id="PTHR22945">
    <property type="entry name" value="SERPENTINE RECEPTOR, CLASS D DELTA"/>
    <property type="match status" value="1"/>
</dbReference>
<evidence type="ECO:0000256" key="1">
    <source>
        <dbReference type="SAM" id="Phobius"/>
    </source>
</evidence>
<keyword evidence="3" id="KW-1185">Reference proteome</keyword>
<reference evidence="2" key="2">
    <citation type="submission" date="2022-06" db="UniProtKB">
        <authorList>
            <consortium name="EnsemblMetazoa"/>
        </authorList>
    </citation>
    <scope>IDENTIFICATION</scope>
    <source>
        <strain evidence="2">PS312</strain>
    </source>
</reference>
<keyword evidence="1" id="KW-0472">Membrane</keyword>
<evidence type="ECO:0000313" key="2">
    <source>
        <dbReference type="EnsemblMetazoa" id="PPA33284.1"/>
    </source>
</evidence>
<reference evidence="3" key="1">
    <citation type="journal article" date="2008" name="Nat. Genet.">
        <title>The Pristionchus pacificus genome provides a unique perspective on nematode lifestyle and parasitism.</title>
        <authorList>
            <person name="Dieterich C."/>
            <person name="Clifton S.W."/>
            <person name="Schuster L.N."/>
            <person name="Chinwalla A."/>
            <person name="Delehaunty K."/>
            <person name="Dinkelacker I."/>
            <person name="Fulton L."/>
            <person name="Fulton R."/>
            <person name="Godfrey J."/>
            <person name="Minx P."/>
            <person name="Mitreva M."/>
            <person name="Roeseler W."/>
            <person name="Tian H."/>
            <person name="Witte H."/>
            <person name="Yang S.P."/>
            <person name="Wilson R.K."/>
            <person name="Sommer R.J."/>
        </authorList>
    </citation>
    <scope>NUCLEOTIDE SEQUENCE [LARGE SCALE GENOMIC DNA]</scope>
    <source>
        <strain evidence="3">PS312</strain>
    </source>
</reference>
<dbReference type="PANTHER" id="PTHR22945:SF40">
    <property type="entry name" value="SERPENTINE RECEPTOR, CLASS D (DELTA)-RELATED"/>
    <property type="match status" value="1"/>
</dbReference>
<gene>
    <name evidence="2" type="primary">WBGene00206144</name>
</gene>
<feature type="transmembrane region" description="Helical" evidence="1">
    <location>
        <begin position="155"/>
        <end position="172"/>
    </location>
</feature>
<dbReference type="AlphaFoldDB" id="A0A8R1YMN8"/>
<proteinExistence type="predicted"/>
<accession>A0A8R1YMN8</accession>